<evidence type="ECO:0000256" key="5">
    <source>
        <dbReference type="ARBA" id="ARBA00023242"/>
    </source>
</evidence>
<dbReference type="CTD" id="29781"/>
<feature type="domain" description="Condensin II complex subunit H2 N-terminal" evidence="8">
    <location>
        <begin position="6"/>
        <end position="120"/>
    </location>
</feature>
<organism evidence="10 11">
    <name type="scientific">Sphaeramia orbicularis</name>
    <name type="common">orbiculate cardinalfish</name>
    <dbReference type="NCBI Taxonomy" id="375764"/>
    <lineage>
        <taxon>Eukaryota</taxon>
        <taxon>Metazoa</taxon>
        <taxon>Chordata</taxon>
        <taxon>Craniata</taxon>
        <taxon>Vertebrata</taxon>
        <taxon>Euteleostomi</taxon>
        <taxon>Actinopterygii</taxon>
        <taxon>Neopterygii</taxon>
        <taxon>Teleostei</taxon>
        <taxon>Neoteleostei</taxon>
        <taxon>Acanthomorphata</taxon>
        <taxon>Gobiaria</taxon>
        <taxon>Kurtiformes</taxon>
        <taxon>Apogonoidei</taxon>
        <taxon>Apogonidae</taxon>
        <taxon>Apogoninae</taxon>
        <taxon>Sphaeramia</taxon>
    </lineage>
</organism>
<comment type="similarity">
    <text evidence="2">Belongs to the CND2 H2 (condensin-2 subunit 2) family.</text>
</comment>
<evidence type="ECO:0000256" key="1">
    <source>
        <dbReference type="ARBA" id="ARBA00004123"/>
    </source>
</evidence>
<dbReference type="FunCoup" id="A0A673B973">
    <property type="interactions" value="1394"/>
</dbReference>
<evidence type="ECO:0000256" key="6">
    <source>
        <dbReference type="ARBA" id="ARBA00030479"/>
    </source>
</evidence>
<dbReference type="InterPro" id="IPR031739">
    <property type="entry name" value="Ncaph2"/>
</dbReference>
<evidence type="ECO:0000313" key="10">
    <source>
        <dbReference type="Ensembl" id="ENSSORP00005037013.1"/>
    </source>
</evidence>
<dbReference type="OrthoDB" id="10038475at2759"/>
<keyword evidence="4" id="KW-0226">DNA condensation</keyword>
<keyword evidence="11" id="KW-1185">Reference proteome</keyword>
<dbReference type="RefSeq" id="XP_030006264.1">
    <property type="nucleotide sequence ID" value="XM_030150404.1"/>
</dbReference>
<dbReference type="InterPro" id="IPR009378">
    <property type="entry name" value="H2_N"/>
</dbReference>
<dbReference type="GO" id="GO:0000796">
    <property type="term" value="C:condensin complex"/>
    <property type="evidence" value="ECO:0007669"/>
    <property type="project" value="TreeGrafter"/>
</dbReference>
<evidence type="ECO:0000259" key="9">
    <source>
        <dbReference type="Pfam" id="PF16858"/>
    </source>
</evidence>
<feature type="compositionally biased region" description="Acidic residues" evidence="7">
    <location>
        <begin position="420"/>
        <end position="431"/>
    </location>
</feature>
<dbReference type="Pfam" id="PF16858">
    <property type="entry name" value="CNDH2_C"/>
    <property type="match status" value="1"/>
</dbReference>
<feature type="region of interest" description="Disordered" evidence="7">
    <location>
        <begin position="93"/>
        <end position="115"/>
    </location>
</feature>
<comment type="subcellular location">
    <subcellularLocation>
        <location evidence="1">Nucleus</location>
    </subcellularLocation>
</comment>
<accession>A0A673B973</accession>
<dbReference type="PANTHER" id="PTHR14324:SF3">
    <property type="entry name" value="CONDENSIN-2 COMPLEX SUBUNIT H2"/>
    <property type="match status" value="1"/>
</dbReference>
<dbReference type="GO" id="GO:0051306">
    <property type="term" value="P:mitotic sister chromatid separation"/>
    <property type="evidence" value="ECO:0007669"/>
    <property type="project" value="TreeGrafter"/>
</dbReference>
<evidence type="ECO:0000259" key="8">
    <source>
        <dbReference type="Pfam" id="PF06278"/>
    </source>
</evidence>
<name>A0A673B973_9TELE</name>
<evidence type="ECO:0000256" key="7">
    <source>
        <dbReference type="SAM" id="MobiDB-lite"/>
    </source>
</evidence>
<dbReference type="RefSeq" id="XP_030006263.1">
    <property type="nucleotide sequence ID" value="XM_030150403.1"/>
</dbReference>
<reference evidence="10" key="3">
    <citation type="submission" date="2025-09" db="UniProtKB">
        <authorList>
            <consortium name="Ensembl"/>
        </authorList>
    </citation>
    <scope>IDENTIFICATION</scope>
</reference>
<protein>
    <recommendedName>
        <fullName evidence="3">Condensin-2 complex subunit H2</fullName>
    </recommendedName>
    <alternativeName>
        <fullName evidence="6">Non-SMC condensin II complex subunit H2</fullName>
    </alternativeName>
</protein>
<dbReference type="GO" id="GO:0003682">
    <property type="term" value="F:chromatin binding"/>
    <property type="evidence" value="ECO:0007669"/>
    <property type="project" value="TreeGrafter"/>
</dbReference>
<evidence type="ECO:0000313" key="11">
    <source>
        <dbReference type="Proteomes" id="UP000472271"/>
    </source>
</evidence>
<reference evidence="10" key="1">
    <citation type="submission" date="2019-06" db="EMBL/GenBank/DDBJ databases">
        <authorList>
            <consortium name="Wellcome Sanger Institute Data Sharing"/>
        </authorList>
    </citation>
    <scope>NUCLEOTIDE SEQUENCE [LARGE SCALE GENOMIC DNA]</scope>
</reference>
<evidence type="ECO:0000256" key="3">
    <source>
        <dbReference type="ARBA" id="ARBA00016903"/>
    </source>
</evidence>
<dbReference type="PANTHER" id="PTHR14324">
    <property type="entry name" value="CONDENSIN-2 COMPLEX SUBUNIT H2"/>
    <property type="match status" value="1"/>
</dbReference>
<dbReference type="InterPro" id="IPR031737">
    <property type="entry name" value="CNDH2_C"/>
</dbReference>
<dbReference type="GeneID" id="115430409"/>
<dbReference type="AlphaFoldDB" id="A0A673B973"/>
<dbReference type="Pfam" id="PF06278">
    <property type="entry name" value="CNDH2_N"/>
    <property type="match status" value="1"/>
</dbReference>
<keyword evidence="5" id="KW-0539">Nucleus</keyword>
<feature type="domain" description="Condensin-2 complex subunit H2 C-terminal" evidence="9">
    <location>
        <begin position="453"/>
        <end position="581"/>
    </location>
</feature>
<dbReference type="RefSeq" id="XP_030006265.1">
    <property type="nucleotide sequence ID" value="XM_030150405.1"/>
</dbReference>
<dbReference type="InParanoid" id="A0A673B973"/>
<gene>
    <name evidence="10" type="primary">ncaph2</name>
</gene>
<evidence type="ECO:0000256" key="4">
    <source>
        <dbReference type="ARBA" id="ARBA00023067"/>
    </source>
</evidence>
<sequence length="588" mass="66320">MESTESRFAHLLQPIRELTKNWEIDVASELNDYLEELEDMCIMFDGGKTRLNFAEAALLIQGSTCIYSKKVELLHSLVYQTLEYINDKNKKKNKEAAASQEDNANGSMSCHDDSDEAEFTPLTISASTNSGKADSVTSVSVIPLPPESLIPPETHEKHKLPLISPKGEIVCSQKDFRINLFIPGDNDMIVLRSRRSTSLEDDHHSPFLLFGQQEHGGPDVAAPGDVGVDMADVGDAADDNFLPIDDKGVEMEDEPEEHVNRHQAPTEGRVIRERRQVDTVKLQTEKERPPAVNVWAMHDSYAVLEEDKPFKSGKCYKVPEGLDDGGKRKRKRSPLLPDFSSWFRGIFDPPEHKLKSGPTYTDLNYIYLNTLKDKVKTRKRIYRKAGVVVSDEELRRTFLQPQEAEPLQQGEEPVDGFMGAEEDNSDNEQDDLPAEFGGGPDFMSPEAQKDEMSYEDLVKLRVEQLVVNSQGYTQETALSRRVKQWQEKICPELALQEERPPFDIHDYGDRIVTRLNTVGQRRLFASLVSGMDNFEACKYLLAALQLANDYTVEIDSLHGLEESVDSMGLTLLSVHRATERFKTLQPSS</sequence>
<evidence type="ECO:0000256" key="2">
    <source>
        <dbReference type="ARBA" id="ARBA00007844"/>
    </source>
</evidence>
<dbReference type="GO" id="GO:0005634">
    <property type="term" value="C:nucleus"/>
    <property type="evidence" value="ECO:0007669"/>
    <property type="project" value="UniProtKB-SubCell"/>
</dbReference>
<dbReference type="Ensembl" id="ENSSORT00005037981.1">
    <property type="protein sequence ID" value="ENSSORP00005037013.1"/>
    <property type="gene ID" value="ENSSORG00005017384.1"/>
</dbReference>
<dbReference type="Proteomes" id="UP000472271">
    <property type="component" value="Chromosome 12"/>
</dbReference>
<feature type="region of interest" description="Disordered" evidence="7">
    <location>
        <begin position="399"/>
        <end position="431"/>
    </location>
</feature>
<proteinExistence type="inferred from homology"/>
<reference evidence="10" key="2">
    <citation type="submission" date="2025-08" db="UniProtKB">
        <authorList>
            <consortium name="Ensembl"/>
        </authorList>
    </citation>
    <scope>IDENTIFICATION</scope>
</reference>
<dbReference type="GO" id="GO:0010032">
    <property type="term" value="P:meiotic chromosome condensation"/>
    <property type="evidence" value="ECO:0007669"/>
    <property type="project" value="TreeGrafter"/>
</dbReference>